<dbReference type="InterPro" id="IPR046342">
    <property type="entry name" value="CBS_dom_sf"/>
</dbReference>
<dbReference type="SUPFAM" id="SSF54631">
    <property type="entry name" value="CBS-domain pair"/>
    <property type="match status" value="1"/>
</dbReference>
<dbReference type="CDD" id="cd04606">
    <property type="entry name" value="CBS_pair_Mg_transporter"/>
    <property type="match status" value="1"/>
</dbReference>
<feature type="domain" description="CBS" evidence="10">
    <location>
        <begin position="200"/>
        <end position="256"/>
    </location>
</feature>
<evidence type="ECO:0000256" key="8">
    <source>
        <dbReference type="PROSITE-ProRule" id="PRU00703"/>
    </source>
</evidence>
<dbReference type="SMART" id="SM00924">
    <property type="entry name" value="MgtE_N"/>
    <property type="match status" value="1"/>
</dbReference>
<dbReference type="InterPro" id="IPR006668">
    <property type="entry name" value="Mg_transptr_MgtE_intracell_dom"/>
</dbReference>
<evidence type="ECO:0000259" key="10">
    <source>
        <dbReference type="PROSITE" id="PS51371"/>
    </source>
</evidence>
<feature type="domain" description="CBS" evidence="10">
    <location>
        <begin position="136"/>
        <end position="199"/>
    </location>
</feature>
<sequence length="449" mass="48825">MTYAILSEALRAAMARNDDNAITHLIAELQPADLADFITQQNPAASLELLRHLPLPERAEAFGYLEQEQQLNLARLMPERELAGLMTPMPADERADLFNLLPEPRQEATLRHLAREEREDVRRLASYREGTAGALMTTDYVTIPEQAKVAEALALVRRTAPDAETIYQLYVLDERRRLVGTLSLRELILNSPASSVRALMTTELVQAEVDLPQEEVARLISRYDLLALPVVDAEQRLVGIITYDDAMDVAEEEATEDIHKGGTIGKLEGGLRNASLFTLYRKRIVWLVLLVFANIFSGAGIAHFEETIEAYIVLVFFLPLLIDSGGNAGSQAATLMVRGIATGDVRLADWGKLLGREMIVATGLGLTMALAVSLLGTFRGGPDIALVVALSMLVIVMVGSLIGMSLPFVLNRLGWDPATASAPLVTTIADASGVLIYFGIATSLLGLPA</sequence>
<evidence type="ECO:0000256" key="5">
    <source>
        <dbReference type="ARBA" id="ARBA00022842"/>
    </source>
</evidence>
<dbReference type="PANTHER" id="PTHR43773:SF1">
    <property type="entry name" value="MAGNESIUM TRANSPORTER MGTE"/>
    <property type="match status" value="1"/>
</dbReference>
<comment type="similarity">
    <text evidence="2 9">Belongs to the SLC41A transporter family.</text>
</comment>
<keyword evidence="8" id="KW-0129">CBS domain</keyword>
<evidence type="ECO:0000256" key="9">
    <source>
        <dbReference type="RuleBase" id="RU362011"/>
    </source>
</evidence>
<comment type="subcellular location">
    <subcellularLocation>
        <location evidence="9">Cell membrane</location>
        <topology evidence="9">Multi-pass membrane protein</topology>
    </subcellularLocation>
    <subcellularLocation>
        <location evidence="1">Membrane</location>
        <topology evidence="1">Multi-pass membrane protein</topology>
    </subcellularLocation>
</comment>
<comment type="caution">
    <text evidence="11">The sequence shown here is derived from an EMBL/GenBank/DDBJ whole genome shotgun (WGS) entry which is preliminary data.</text>
</comment>
<dbReference type="Gene3D" id="1.10.357.20">
    <property type="entry name" value="SLC41 divalent cation transporters, integral membrane domain"/>
    <property type="match status" value="1"/>
</dbReference>
<evidence type="ECO:0000256" key="2">
    <source>
        <dbReference type="ARBA" id="ARBA00009749"/>
    </source>
</evidence>
<dbReference type="Proteomes" id="UP000638570">
    <property type="component" value="Unassembled WGS sequence"/>
</dbReference>
<proteinExistence type="inferred from homology"/>
<keyword evidence="6 9" id="KW-1133">Transmembrane helix</keyword>
<dbReference type="EMBL" id="JAERTZ010000032">
    <property type="protein sequence ID" value="MBL1379176.1"/>
    <property type="molecule type" value="Genomic_DNA"/>
</dbReference>
<organism evidence="11 12">
    <name type="scientific">Zobellella iuensis</name>
    <dbReference type="NCBI Taxonomy" id="2803811"/>
    <lineage>
        <taxon>Bacteria</taxon>
        <taxon>Pseudomonadati</taxon>
        <taxon>Pseudomonadota</taxon>
        <taxon>Gammaproteobacteria</taxon>
        <taxon>Aeromonadales</taxon>
        <taxon>Aeromonadaceae</taxon>
        <taxon>Zobellella</taxon>
    </lineage>
</organism>
<accession>A0ABS1QWP2</accession>
<comment type="function">
    <text evidence="9">Acts as a magnesium transporter.</text>
</comment>
<dbReference type="InterPro" id="IPR006667">
    <property type="entry name" value="SLC41_membr_dom"/>
</dbReference>
<evidence type="ECO:0000256" key="7">
    <source>
        <dbReference type="ARBA" id="ARBA00023136"/>
    </source>
</evidence>
<feature type="transmembrane region" description="Helical" evidence="9">
    <location>
        <begin position="310"/>
        <end position="337"/>
    </location>
</feature>
<dbReference type="InterPro" id="IPR036739">
    <property type="entry name" value="SLC41_membr_dom_sf"/>
</dbReference>
<dbReference type="RefSeq" id="WP_202088250.1">
    <property type="nucleotide sequence ID" value="NZ_JAERTZ010000032.1"/>
</dbReference>
<dbReference type="Pfam" id="PF00571">
    <property type="entry name" value="CBS"/>
    <property type="match status" value="2"/>
</dbReference>
<dbReference type="InterPro" id="IPR006669">
    <property type="entry name" value="MgtE_transporter"/>
</dbReference>
<evidence type="ECO:0000256" key="3">
    <source>
        <dbReference type="ARBA" id="ARBA00022448"/>
    </source>
</evidence>
<reference evidence="12" key="1">
    <citation type="submission" date="2021-01" db="EMBL/GenBank/DDBJ databases">
        <title>Genome public.</title>
        <authorList>
            <person name="Liu C."/>
            <person name="Sun Q."/>
        </authorList>
    </citation>
    <scope>NUCLEOTIDE SEQUENCE [LARGE SCALE GENOMIC DNA]</scope>
    <source>
        <strain evidence="12">CGMCC 1.18722</strain>
    </source>
</reference>
<dbReference type="Gene3D" id="1.25.60.10">
    <property type="entry name" value="MgtE N-terminal domain-like"/>
    <property type="match status" value="1"/>
</dbReference>
<dbReference type="InterPro" id="IPR000644">
    <property type="entry name" value="CBS_dom"/>
</dbReference>
<feature type="transmembrane region" description="Helical" evidence="9">
    <location>
        <begin position="384"/>
        <end position="410"/>
    </location>
</feature>
<dbReference type="Pfam" id="PF01769">
    <property type="entry name" value="MgtE"/>
    <property type="match status" value="1"/>
</dbReference>
<keyword evidence="4 9" id="KW-0812">Transmembrane</keyword>
<evidence type="ECO:0000313" key="12">
    <source>
        <dbReference type="Proteomes" id="UP000638570"/>
    </source>
</evidence>
<dbReference type="SUPFAM" id="SSF161093">
    <property type="entry name" value="MgtE membrane domain-like"/>
    <property type="match status" value="1"/>
</dbReference>
<evidence type="ECO:0000256" key="1">
    <source>
        <dbReference type="ARBA" id="ARBA00004141"/>
    </source>
</evidence>
<evidence type="ECO:0000313" key="11">
    <source>
        <dbReference type="EMBL" id="MBL1379176.1"/>
    </source>
</evidence>
<dbReference type="Pfam" id="PF03448">
    <property type="entry name" value="MgtE_N"/>
    <property type="match status" value="1"/>
</dbReference>
<dbReference type="Gene3D" id="3.10.580.10">
    <property type="entry name" value="CBS-domain"/>
    <property type="match status" value="1"/>
</dbReference>
<evidence type="ECO:0000256" key="6">
    <source>
        <dbReference type="ARBA" id="ARBA00022989"/>
    </source>
</evidence>
<name>A0ABS1QWP2_9GAMM</name>
<feature type="transmembrane region" description="Helical" evidence="9">
    <location>
        <begin position="284"/>
        <end position="304"/>
    </location>
</feature>
<keyword evidence="7 9" id="KW-0472">Membrane</keyword>
<dbReference type="PROSITE" id="PS51371">
    <property type="entry name" value="CBS"/>
    <property type="match status" value="2"/>
</dbReference>
<keyword evidence="3 9" id="KW-0813">Transport</keyword>
<comment type="subunit">
    <text evidence="9">Homodimer.</text>
</comment>
<protein>
    <recommendedName>
        <fullName evidence="9">Magnesium transporter MgtE</fullName>
    </recommendedName>
</protein>
<dbReference type="SMART" id="SM00116">
    <property type="entry name" value="CBS"/>
    <property type="match status" value="2"/>
</dbReference>
<keyword evidence="12" id="KW-1185">Reference proteome</keyword>
<feature type="transmembrane region" description="Helical" evidence="9">
    <location>
        <begin position="422"/>
        <end position="447"/>
    </location>
</feature>
<dbReference type="InterPro" id="IPR038076">
    <property type="entry name" value="MgtE_N_sf"/>
</dbReference>
<evidence type="ECO:0000256" key="4">
    <source>
        <dbReference type="ARBA" id="ARBA00022692"/>
    </source>
</evidence>
<gene>
    <name evidence="11" type="primary">mgtE</name>
    <name evidence="11" type="ORF">JKV55_17895</name>
</gene>
<keyword evidence="5 9" id="KW-0460">Magnesium</keyword>
<dbReference type="NCBIfam" id="TIGR00400">
    <property type="entry name" value="mgtE"/>
    <property type="match status" value="1"/>
</dbReference>
<keyword evidence="9" id="KW-0479">Metal-binding</keyword>
<dbReference type="SUPFAM" id="SSF158791">
    <property type="entry name" value="MgtE N-terminal domain-like"/>
    <property type="match status" value="1"/>
</dbReference>
<keyword evidence="9" id="KW-1003">Cell membrane</keyword>
<feature type="transmembrane region" description="Helical" evidence="9">
    <location>
        <begin position="358"/>
        <end position="378"/>
    </location>
</feature>
<dbReference type="PANTHER" id="PTHR43773">
    <property type="entry name" value="MAGNESIUM TRANSPORTER MGTE"/>
    <property type="match status" value="1"/>
</dbReference>